<protein>
    <submittedName>
        <fullName evidence="1">Uncharacterized protein</fullName>
    </submittedName>
</protein>
<proteinExistence type="predicted"/>
<reference evidence="1" key="1">
    <citation type="submission" date="2022-04" db="EMBL/GenBank/DDBJ databases">
        <title>Genome of the entomopathogenic fungus Entomophthora muscae.</title>
        <authorList>
            <person name="Elya C."/>
            <person name="Lovett B.R."/>
            <person name="Lee E."/>
            <person name="Macias A.M."/>
            <person name="Hajek A.E."/>
            <person name="De Bivort B.L."/>
            <person name="Kasson M.T."/>
            <person name="De Fine Licht H.H."/>
            <person name="Stajich J.E."/>
        </authorList>
    </citation>
    <scope>NUCLEOTIDE SEQUENCE</scope>
    <source>
        <strain evidence="1">Berkeley</strain>
    </source>
</reference>
<dbReference type="EMBL" id="QTSX02001036">
    <property type="protein sequence ID" value="KAJ9083322.1"/>
    <property type="molecule type" value="Genomic_DNA"/>
</dbReference>
<sequence length="78" mass="8619">MGQHISYFGIQIQGLKTNVNARTLLPAKCNASKDVQTFVDEKQPDASAILTPGFMVYIVEIFNEVALDSQIFDKDAVN</sequence>
<name>A0ACC2U981_9FUNG</name>
<comment type="caution">
    <text evidence="1">The sequence shown here is derived from an EMBL/GenBank/DDBJ whole genome shotgun (WGS) entry which is preliminary data.</text>
</comment>
<gene>
    <name evidence="1" type="ORF">DSO57_1035808</name>
</gene>
<evidence type="ECO:0000313" key="2">
    <source>
        <dbReference type="Proteomes" id="UP001165960"/>
    </source>
</evidence>
<keyword evidence="2" id="KW-1185">Reference proteome</keyword>
<accession>A0ACC2U981</accession>
<evidence type="ECO:0000313" key="1">
    <source>
        <dbReference type="EMBL" id="KAJ9083322.1"/>
    </source>
</evidence>
<dbReference type="Proteomes" id="UP001165960">
    <property type="component" value="Unassembled WGS sequence"/>
</dbReference>
<organism evidence="1 2">
    <name type="scientific">Entomophthora muscae</name>
    <dbReference type="NCBI Taxonomy" id="34485"/>
    <lineage>
        <taxon>Eukaryota</taxon>
        <taxon>Fungi</taxon>
        <taxon>Fungi incertae sedis</taxon>
        <taxon>Zoopagomycota</taxon>
        <taxon>Entomophthoromycotina</taxon>
        <taxon>Entomophthoromycetes</taxon>
        <taxon>Entomophthorales</taxon>
        <taxon>Entomophthoraceae</taxon>
        <taxon>Entomophthora</taxon>
    </lineage>
</organism>